<dbReference type="Proteomes" id="UP000591131">
    <property type="component" value="Unassembled WGS sequence"/>
</dbReference>
<dbReference type="InterPro" id="IPR052920">
    <property type="entry name" value="DNA-binding_regulatory"/>
</dbReference>
<dbReference type="InterPro" id="IPR029058">
    <property type="entry name" value="AB_hydrolase_fold"/>
</dbReference>
<name>A0A7J6ML38_PERCH</name>
<gene>
    <name evidence="1" type="ORF">FOL47_000697</name>
</gene>
<organism evidence="1 2">
    <name type="scientific">Perkinsus chesapeaki</name>
    <name type="common">Clam parasite</name>
    <name type="synonym">Perkinsus andrewsi</name>
    <dbReference type="NCBI Taxonomy" id="330153"/>
    <lineage>
        <taxon>Eukaryota</taxon>
        <taxon>Sar</taxon>
        <taxon>Alveolata</taxon>
        <taxon>Perkinsozoa</taxon>
        <taxon>Perkinsea</taxon>
        <taxon>Perkinsida</taxon>
        <taxon>Perkinsidae</taxon>
        <taxon>Perkinsus</taxon>
    </lineage>
</organism>
<evidence type="ECO:0000313" key="2">
    <source>
        <dbReference type="Proteomes" id="UP000591131"/>
    </source>
</evidence>
<accession>A0A7J6ML38</accession>
<dbReference type="EMBL" id="JAAPAO010000113">
    <property type="protein sequence ID" value="KAF4672312.1"/>
    <property type="molecule type" value="Genomic_DNA"/>
</dbReference>
<reference evidence="1 2" key="1">
    <citation type="submission" date="2020-04" db="EMBL/GenBank/DDBJ databases">
        <title>Perkinsus chesapeaki whole genome sequence.</title>
        <authorList>
            <person name="Bogema D.R."/>
        </authorList>
    </citation>
    <scope>NUCLEOTIDE SEQUENCE [LARGE SCALE GENOMIC DNA]</scope>
    <source>
        <strain evidence="1">ATCC PRA-425</strain>
    </source>
</reference>
<evidence type="ECO:0000313" key="1">
    <source>
        <dbReference type="EMBL" id="KAF4672312.1"/>
    </source>
</evidence>
<keyword evidence="2" id="KW-1185">Reference proteome</keyword>
<sequence length="414" mass="45793">MLSVVSMIVKQKADFDVYDVSPIDCVKEAHLPCIFLCASSDTFVPPHHSRELYDGYGGEDKVMIQLVGDHNTPRRLEDMKHAATYLCTCFLTGVSFRDCAETLGWSEEAGLASNTWMALEQQQPIDEPFASACEACKALCEWEDCRVQRCRLMQRDDGSIPSTIYASLQLPSKRGGGGLCVVLRGKSGGMKTLFCLIIPHHERSDAGFDDCQQLYLLEKDTNSVGIREIAHAELRTVKIPEDSSTELGYSGCPQPLLVCLAWSPLPEGCCTLSLLIDGSPLVSCERADDIQATRATCWSFVVNECIDDLCRCCVCLDMAFRPYEEGERWQDDDDTGAGGQANSIRDSEQLIGDELLLCEIASEARAERSRKFITVAETPSTSGSRSGVSFEEEDFPEIESVDMRMNTNQCCIVM</sequence>
<dbReference type="PANTHER" id="PTHR43358:SF4">
    <property type="entry name" value="ALPHA_BETA HYDROLASE FOLD-1 DOMAIN-CONTAINING PROTEIN"/>
    <property type="match status" value="1"/>
</dbReference>
<dbReference type="SUPFAM" id="SSF53474">
    <property type="entry name" value="alpha/beta-Hydrolases"/>
    <property type="match status" value="1"/>
</dbReference>
<comment type="caution">
    <text evidence="1">The sequence shown here is derived from an EMBL/GenBank/DDBJ whole genome shotgun (WGS) entry which is preliminary data.</text>
</comment>
<dbReference type="AlphaFoldDB" id="A0A7J6ML38"/>
<proteinExistence type="predicted"/>
<protein>
    <submittedName>
        <fullName evidence="1">Uncharacterized protein</fullName>
    </submittedName>
</protein>
<dbReference type="Gene3D" id="3.40.50.1820">
    <property type="entry name" value="alpha/beta hydrolase"/>
    <property type="match status" value="1"/>
</dbReference>
<dbReference type="PANTHER" id="PTHR43358">
    <property type="entry name" value="ALPHA/BETA-HYDROLASE"/>
    <property type="match status" value="1"/>
</dbReference>